<protein>
    <recommendedName>
        <fullName evidence="2">Rab-GAP TBC domain-containing protein</fullName>
    </recommendedName>
</protein>
<sequence>LVRTCPTVLNFVACWTSSVKPVYGARYPPLQHDIPCGSPTKDLAKQSKFQDYENSVSDAWDTRVLVDDALASASAARVLAAHAAGKTREEVGDIDVIMPRVNPAPTKNGRVQALQRLAIQKDPLPSSVTAAPLNANPIYPKLPEISGDQVRSTVTAAKLSSQEGERDQTRFERLRRLFSVGKTNGRSSPPADIDMEQLRKDCWMGIPHKLRPQAWRLLSGYLPTNYERREVTLASKREQYWHYVEQYFHLRFDDQNNDTFRQIHIDIPRMCPLIPLFQQKLVQEMFERILYIWAIRHPGSGYVQGINDLVTPFFVVFVSEFVPQDVEGIMILLQNLPTQCWGDREICELTADAFSLMSVFDGARRHLSSPADL</sequence>
<gene>
    <name evidence="3" type="ORF">ANCCAN_15841</name>
</gene>
<keyword evidence="1" id="KW-0343">GTPase activation</keyword>
<evidence type="ECO:0000259" key="2">
    <source>
        <dbReference type="PROSITE" id="PS50086"/>
    </source>
</evidence>
<name>A0A368G1D1_ANCCA</name>
<dbReference type="PROSITE" id="PS50086">
    <property type="entry name" value="TBC_RABGAP"/>
    <property type="match status" value="1"/>
</dbReference>
<comment type="caution">
    <text evidence="3">The sequence shown here is derived from an EMBL/GenBank/DDBJ whole genome shotgun (WGS) entry which is preliminary data.</text>
</comment>
<dbReference type="GO" id="GO:0005096">
    <property type="term" value="F:GTPase activator activity"/>
    <property type="evidence" value="ECO:0007669"/>
    <property type="project" value="UniProtKB-KW"/>
</dbReference>
<dbReference type="PANTHER" id="PTHR22957">
    <property type="entry name" value="TBC1 DOMAIN FAMILY MEMBER GTPASE-ACTIVATING PROTEIN"/>
    <property type="match status" value="1"/>
</dbReference>
<dbReference type="InterPro" id="IPR000195">
    <property type="entry name" value="Rab-GAP-TBC_dom"/>
</dbReference>
<accession>A0A368G1D1</accession>
<evidence type="ECO:0000313" key="3">
    <source>
        <dbReference type="EMBL" id="RCN38246.1"/>
    </source>
</evidence>
<dbReference type="Pfam" id="PF00566">
    <property type="entry name" value="RabGAP-TBC"/>
    <property type="match status" value="1"/>
</dbReference>
<evidence type="ECO:0000313" key="4">
    <source>
        <dbReference type="Proteomes" id="UP000252519"/>
    </source>
</evidence>
<dbReference type="OrthoDB" id="26371at2759"/>
<dbReference type="AlphaFoldDB" id="A0A368G1D1"/>
<reference evidence="3 4" key="1">
    <citation type="submission" date="2014-10" db="EMBL/GenBank/DDBJ databases">
        <title>Draft genome of the hookworm Ancylostoma caninum.</title>
        <authorList>
            <person name="Mitreva M."/>
        </authorList>
    </citation>
    <scope>NUCLEOTIDE SEQUENCE [LARGE SCALE GENOMIC DNA]</scope>
    <source>
        <strain evidence="3 4">Baltimore</strain>
    </source>
</reference>
<feature type="domain" description="Rab-GAP TBC" evidence="2">
    <location>
        <begin position="205"/>
        <end position="373"/>
    </location>
</feature>
<dbReference type="Gene3D" id="1.10.8.270">
    <property type="entry name" value="putative rabgap domain of human tbc1 domain family member 14 like domains"/>
    <property type="match status" value="1"/>
</dbReference>
<dbReference type="PANTHER" id="PTHR22957:SF26">
    <property type="entry name" value="LD44506P"/>
    <property type="match status" value="1"/>
</dbReference>
<dbReference type="Proteomes" id="UP000252519">
    <property type="component" value="Unassembled WGS sequence"/>
</dbReference>
<dbReference type="SUPFAM" id="SSF47923">
    <property type="entry name" value="Ypt/Rab-GAP domain of gyp1p"/>
    <property type="match status" value="1"/>
</dbReference>
<dbReference type="EMBL" id="JOJR01000413">
    <property type="protein sequence ID" value="RCN38246.1"/>
    <property type="molecule type" value="Genomic_DNA"/>
</dbReference>
<dbReference type="Gene3D" id="1.10.10.750">
    <property type="entry name" value="Ypt/Rab-GAP domain of gyp1p, domain 1"/>
    <property type="match status" value="1"/>
</dbReference>
<dbReference type="STRING" id="29170.A0A368G1D1"/>
<evidence type="ECO:0000256" key="1">
    <source>
        <dbReference type="ARBA" id="ARBA00022468"/>
    </source>
</evidence>
<feature type="non-terminal residue" evidence="3">
    <location>
        <position position="1"/>
    </location>
</feature>
<dbReference type="InterPro" id="IPR035969">
    <property type="entry name" value="Rab-GAP_TBC_sf"/>
</dbReference>
<organism evidence="3 4">
    <name type="scientific">Ancylostoma caninum</name>
    <name type="common">Dog hookworm</name>
    <dbReference type="NCBI Taxonomy" id="29170"/>
    <lineage>
        <taxon>Eukaryota</taxon>
        <taxon>Metazoa</taxon>
        <taxon>Ecdysozoa</taxon>
        <taxon>Nematoda</taxon>
        <taxon>Chromadorea</taxon>
        <taxon>Rhabditida</taxon>
        <taxon>Rhabditina</taxon>
        <taxon>Rhabditomorpha</taxon>
        <taxon>Strongyloidea</taxon>
        <taxon>Ancylostomatidae</taxon>
        <taxon>Ancylostomatinae</taxon>
        <taxon>Ancylostoma</taxon>
    </lineage>
</organism>
<keyword evidence="4" id="KW-1185">Reference proteome</keyword>
<dbReference type="SMART" id="SM00164">
    <property type="entry name" value="TBC"/>
    <property type="match status" value="1"/>
</dbReference>
<proteinExistence type="predicted"/>